<dbReference type="GO" id="GO:0051287">
    <property type="term" value="F:NAD binding"/>
    <property type="evidence" value="ECO:0007669"/>
    <property type="project" value="InterPro"/>
</dbReference>
<dbReference type="EMBL" id="CAUWAG010000013">
    <property type="protein sequence ID" value="CAJ2510191.1"/>
    <property type="molecule type" value="Genomic_DNA"/>
</dbReference>
<sequence length="68" mass="7679">MARKAIVFGMRVRYYNRSRLDPELEEECGAEYVSFDELLAQSDVLSLNLPLNARDVPLSNSAHPTPVL</sequence>
<dbReference type="Pfam" id="PF02826">
    <property type="entry name" value="2-Hacid_dh_C"/>
    <property type="match status" value="1"/>
</dbReference>
<evidence type="ECO:0000313" key="3">
    <source>
        <dbReference type="Proteomes" id="UP001295740"/>
    </source>
</evidence>
<dbReference type="SUPFAM" id="SSF51735">
    <property type="entry name" value="NAD(P)-binding Rossmann-fold domains"/>
    <property type="match status" value="1"/>
</dbReference>
<dbReference type="InterPro" id="IPR036291">
    <property type="entry name" value="NAD(P)-bd_dom_sf"/>
</dbReference>
<accession>A0AAI8VSE0</accession>
<dbReference type="AlphaFoldDB" id="A0AAI8VSE0"/>
<evidence type="ECO:0000313" key="2">
    <source>
        <dbReference type="EMBL" id="CAJ2510191.1"/>
    </source>
</evidence>
<feature type="domain" description="D-isomer specific 2-hydroxyacid dehydrogenase NAD-binding" evidence="1">
    <location>
        <begin position="2"/>
        <end position="54"/>
    </location>
</feature>
<organism evidence="2 3">
    <name type="scientific">Anthostomella pinea</name>
    <dbReference type="NCBI Taxonomy" id="933095"/>
    <lineage>
        <taxon>Eukaryota</taxon>
        <taxon>Fungi</taxon>
        <taxon>Dikarya</taxon>
        <taxon>Ascomycota</taxon>
        <taxon>Pezizomycotina</taxon>
        <taxon>Sordariomycetes</taxon>
        <taxon>Xylariomycetidae</taxon>
        <taxon>Xylariales</taxon>
        <taxon>Xylariaceae</taxon>
        <taxon>Anthostomella</taxon>
    </lineage>
</organism>
<reference evidence="2" key="1">
    <citation type="submission" date="2023-10" db="EMBL/GenBank/DDBJ databases">
        <authorList>
            <person name="Hackl T."/>
        </authorList>
    </citation>
    <scope>NUCLEOTIDE SEQUENCE</scope>
</reference>
<evidence type="ECO:0000259" key="1">
    <source>
        <dbReference type="Pfam" id="PF02826"/>
    </source>
</evidence>
<keyword evidence="3" id="KW-1185">Reference proteome</keyword>
<dbReference type="Gene3D" id="3.40.50.720">
    <property type="entry name" value="NAD(P)-binding Rossmann-like Domain"/>
    <property type="match status" value="1"/>
</dbReference>
<proteinExistence type="predicted"/>
<protein>
    <submittedName>
        <fullName evidence="2">Uu.00g060910.m01.CDS01</fullName>
    </submittedName>
</protein>
<dbReference type="InterPro" id="IPR006140">
    <property type="entry name" value="D-isomer_DH_NAD-bd"/>
</dbReference>
<name>A0AAI8VSE0_9PEZI</name>
<dbReference type="Proteomes" id="UP001295740">
    <property type="component" value="Unassembled WGS sequence"/>
</dbReference>
<gene>
    <name evidence="2" type="ORF">KHLLAP_LOCUS10659</name>
</gene>
<comment type="caution">
    <text evidence="2">The sequence shown here is derived from an EMBL/GenBank/DDBJ whole genome shotgun (WGS) entry which is preliminary data.</text>
</comment>